<comment type="caution">
    <text evidence="1">The sequence shown here is derived from an EMBL/GenBank/DDBJ whole genome shotgun (WGS) entry which is preliminary data.</text>
</comment>
<evidence type="ECO:0000313" key="1">
    <source>
        <dbReference type="EMBL" id="KAI3354089.1"/>
    </source>
</evidence>
<proteinExistence type="predicted"/>
<evidence type="ECO:0000313" key="2">
    <source>
        <dbReference type="Proteomes" id="UP000831701"/>
    </source>
</evidence>
<accession>A0ACB8VEZ6</accession>
<protein>
    <submittedName>
        <fullName evidence="1">Uncharacterized protein</fullName>
    </submittedName>
</protein>
<sequence length="132" mass="14947">MTDLDQQQQQSDLAGDTDRWVEEQFDLEEYEDQEEVKETDILSDDDDEFCRTPRAASGEADLEAPVMALSLESEETEESESLKSQTVSEMPDDAKQSPVTDNNTEDQKPTDKDEIWVRREQSGSSPDCGTFT</sequence>
<reference evidence="1" key="1">
    <citation type="submission" date="2022-04" db="EMBL/GenBank/DDBJ databases">
        <title>Jade perch genome.</title>
        <authorList>
            <person name="Chao B."/>
        </authorList>
    </citation>
    <scope>NUCLEOTIDE SEQUENCE</scope>
    <source>
        <strain evidence="1">CB-2022</strain>
    </source>
</reference>
<dbReference type="Proteomes" id="UP000831701">
    <property type="component" value="Chromosome 22"/>
</dbReference>
<organism evidence="1 2">
    <name type="scientific">Scortum barcoo</name>
    <name type="common">barcoo grunter</name>
    <dbReference type="NCBI Taxonomy" id="214431"/>
    <lineage>
        <taxon>Eukaryota</taxon>
        <taxon>Metazoa</taxon>
        <taxon>Chordata</taxon>
        <taxon>Craniata</taxon>
        <taxon>Vertebrata</taxon>
        <taxon>Euteleostomi</taxon>
        <taxon>Actinopterygii</taxon>
        <taxon>Neopterygii</taxon>
        <taxon>Teleostei</taxon>
        <taxon>Neoteleostei</taxon>
        <taxon>Acanthomorphata</taxon>
        <taxon>Eupercaria</taxon>
        <taxon>Centrarchiformes</taxon>
        <taxon>Terapontoidei</taxon>
        <taxon>Terapontidae</taxon>
        <taxon>Scortum</taxon>
    </lineage>
</organism>
<gene>
    <name evidence="1" type="ORF">L3Q82_018638</name>
</gene>
<keyword evidence="2" id="KW-1185">Reference proteome</keyword>
<name>A0ACB8VEZ6_9TELE</name>
<dbReference type="EMBL" id="CM041552">
    <property type="protein sequence ID" value="KAI3354089.1"/>
    <property type="molecule type" value="Genomic_DNA"/>
</dbReference>